<name>A0AAU7FA43_9NEIS</name>
<dbReference type="RefSeq" id="WP_348945130.1">
    <property type="nucleotide sequence ID" value="NZ_CP157355.1"/>
</dbReference>
<dbReference type="AlphaFoldDB" id="A0AAU7FA43"/>
<accession>A0AAU7FA43</accession>
<evidence type="ECO:0000313" key="1">
    <source>
        <dbReference type="EMBL" id="XBM00799.1"/>
    </source>
</evidence>
<protein>
    <submittedName>
        <fullName evidence="1">Uncharacterized protein</fullName>
    </submittedName>
</protein>
<reference evidence="1" key="1">
    <citation type="submission" date="2024-05" db="EMBL/GenBank/DDBJ databases">
        <authorList>
            <person name="Yang L."/>
            <person name="Pan L."/>
        </authorList>
    </citation>
    <scope>NUCLEOTIDE SEQUENCE</scope>
    <source>
        <strain evidence="1">FCG-7</strain>
    </source>
</reference>
<organism evidence="1">
    <name type="scientific">Chitinibacter mangrovi</name>
    <dbReference type="NCBI Taxonomy" id="3153927"/>
    <lineage>
        <taxon>Bacteria</taxon>
        <taxon>Pseudomonadati</taxon>
        <taxon>Pseudomonadota</taxon>
        <taxon>Betaproteobacteria</taxon>
        <taxon>Neisseriales</taxon>
        <taxon>Chitinibacteraceae</taxon>
        <taxon>Chitinibacter</taxon>
    </lineage>
</organism>
<dbReference type="KEGG" id="cmav:ABHF33_00505"/>
<dbReference type="EMBL" id="CP157355">
    <property type="protein sequence ID" value="XBM00799.1"/>
    <property type="molecule type" value="Genomic_DNA"/>
</dbReference>
<proteinExistence type="predicted"/>
<sequence>MLINHSREQKKLHLLYRSQLHRMQLETALRESTQPQAGGVFARWRSVSTLLAVLSHLSPTLSRAVKSLKLLGVIISVARLLRGK</sequence>
<gene>
    <name evidence="1" type="ORF">ABHF33_00505</name>
</gene>